<organism evidence="1 2">
    <name type="scientific">Mucilaginibacter frigoritolerans</name>
    <dbReference type="NCBI Taxonomy" id="652788"/>
    <lineage>
        <taxon>Bacteria</taxon>
        <taxon>Pseudomonadati</taxon>
        <taxon>Bacteroidota</taxon>
        <taxon>Sphingobacteriia</taxon>
        <taxon>Sphingobacteriales</taxon>
        <taxon>Sphingobacteriaceae</taxon>
        <taxon>Mucilaginibacter</taxon>
    </lineage>
</organism>
<gene>
    <name evidence="1" type="ORF">JN11_03676</name>
</gene>
<evidence type="ECO:0000313" key="2">
    <source>
        <dbReference type="Proteomes" id="UP000317010"/>
    </source>
</evidence>
<dbReference type="EMBL" id="VLLI01000011">
    <property type="protein sequence ID" value="TWI97215.1"/>
    <property type="molecule type" value="Genomic_DNA"/>
</dbReference>
<evidence type="ECO:0000313" key="1">
    <source>
        <dbReference type="EMBL" id="TWI97215.1"/>
    </source>
</evidence>
<dbReference type="Proteomes" id="UP000317010">
    <property type="component" value="Unassembled WGS sequence"/>
</dbReference>
<comment type="caution">
    <text evidence="1">The sequence shown here is derived from an EMBL/GenBank/DDBJ whole genome shotgun (WGS) entry which is preliminary data.</text>
</comment>
<name>A0A562TUI8_9SPHI</name>
<proteinExistence type="predicted"/>
<dbReference type="RefSeq" id="WP_144914796.1">
    <property type="nucleotide sequence ID" value="NZ_VLLI01000011.1"/>
</dbReference>
<keyword evidence="2" id="KW-1185">Reference proteome</keyword>
<sequence length="159" mass="17537">METKPNPAHLTGKEGEEFDMDLSAAWTQNYRHKHPGELISHFFGKDILQKILDQEDCVGLRIYHAHDKPLSGFKRSMVSVGNFFSKVIGNVEGEKHVIIVGTTKEGKDIIPTHSKEGKAHKHQSLARTELKEATPVAPEKKYGIVAQVATPCPGSANCP</sequence>
<dbReference type="OrthoDB" id="661524at2"/>
<accession>A0A562TUI8</accession>
<protein>
    <submittedName>
        <fullName evidence="1">Uncharacterized protein</fullName>
    </submittedName>
</protein>
<dbReference type="AlphaFoldDB" id="A0A562TUI8"/>
<reference evidence="1 2" key="1">
    <citation type="submission" date="2019-07" db="EMBL/GenBank/DDBJ databases">
        <title>Genomic Encyclopedia of Archaeal and Bacterial Type Strains, Phase II (KMG-II): from individual species to whole genera.</title>
        <authorList>
            <person name="Goeker M."/>
        </authorList>
    </citation>
    <scope>NUCLEOTIDE SEQUENCE [LARGE SCALE GENOMIC DNA]</scope>
    <source>
        <strain evidence="1 2">ATCC BAA-1854</strain>
    </source>
</reference>